<evidence type="ECO:0000313" key="3">
    <source>
        <dbReference type="Proteomes" id="UP001447188"/>
    </source>
</evidence>
<evidence type="ECO:0000313" key="2">
    <source>
        <dbReference type="EMBL" id="KAL0631095.1"/>
    </source>
</evidence>
<accession>A0ABR3G5A5</accession>
<proteinExistence type="predicted"/>
<organism evidence="2 3">
    <name type="scientific">Discina gigas</name>
    <dbReference type="NCBI Taxonomy" id="1032678"/>
    <lineage>
        <taxon>Eukaryota</taxon>
        <taxon>Fungi</taxon>
        <taxon>Dikarya</taxon>
        <taxon>Ascomycota</taxon>
        <taxon>Pezizomycotina</taxon>
        <taxon>Pezizomycetes</taxon>
        <taxon>Pezizales</taxon>
        <taxon>Discinaceae</taxon>
        <taxon>Discina</taxon>
    </lineage>
</organism>
<reference evidence="2 3" key="1">
    <citation type="submission" date="2024-02" db="EMBL/GenBank/DDBJ databases">
        <title>Discinaceae phylogenomics.</title>
        <authorList>
            <person name="Dirks A.C."/>
            <person name="James T.Y."/>
        </authorList>
    </citation>
    <scope>NUCLEOTIDE SEQUENCE [LARGE SCALE GENOMIC DNA]</scope>
    <source>
        <strain evidence="2 3">ACD0624</strain>
    </source>
</reference>
<keyword evidence="3" id="KW-1185">Reference proteome</keyword>
<comment type="caution">
    <text evidence="2">The sequence shown here is derived from an EMBL/GenBank/DDBJ whole genome shotgun (WGS) entry which is preliminary data.</text>
</comment>
<feature type="domain" description="C2H2-type" evidence="1">
    <location>
        <begin position="96"/>
        <end position="120"/>
    </location>
</feature>
<dbReference type="PROSITE" id="PS00028">
    <property type="entry name" value="ZINC_FINGER_C2H2_1"/>
    <property type="match status" value="1"/>
</dbReference>
<dbReference type="Proteomes" id="UP001447188">
    <property type="component" value="Unassembled WGS sequence"/>
</dbReference>
<sequence length="146" mass="16307">GVPDDSSKVPLWWHGPDFLDQYIGTDAFTHTGLHMVPPIHLAVHHKSGMDPMRPEMVLKKWISEKPESRKHDLGGGRLGPILTNPMDDGEVANYRCGVVGCRGAWWFESALRDHQNEMPHTMIEGELPEYLPPVDVHGASCGSMYP</sequence>
<feature type="non-terminal residue" evidence="2">
    <location>
        <position position="1"/>
    </location>
</feature>
<name>A0ABR3G5A5_9PEZI</name>
<evidence type="ECO:0000259" key="1">
    <source>
        <dbReference type="PROSITE" id="PS00028"/>
    </source>
</evidence>
<dbReference type="EMBL" id="JBBBZM010000302">
    <property type="protein sequence ID" value="KAL0631095.1"/>
    <property type="molecule type" value="Genomic_DNA"/>
</dbReference>
<gene>
    <name evidence="2" type="ORF">Q9L58_010058</name>
</gene>
<dbReference type="InterPro" id="IPR013087">
    <property type="entry name" value="Znf_C2H2_type"/>
</dbReference>
<protein>
    <recommendedName>
        <fullName evidence="1">C2H2-type domain-containing protein</fullName>
    </recommendedName>
</protein>